<dbReference type="EMBL" id="JBGFUD010003005">
    <property type="protein sequence ID" value="MFH4978231.1"/>
    <property type="molecule type" value="Genomic_DNA"/>
</dbReference>
<dbReference type="Proteomes" id="UP001608902">
    <property type="component" value="Unassembled WGS sequence"/>
</dbReference>
<sequence length="345" mass="39173">MECYQRFTSLVLFHSKRCKSKEILFSRWPFLIRSQYFSEHTHSFRPSSHNENPQRSLRVAVVGPPNSGKSSLTNQLVSAQVSAVSSRMDTTQRNVVAAVTVENRQLVFVDSPGTVSIQHARNIVKDKCDRILMDPERAVERADYIIVLHDATATGDYIHHRVLHLLHRYQHLPSSLVINKVDLVKRRCDLLPLINILCNGQVGGQKVQLSKARVGRLGQLGAAGHRSKDSLNPNELDSIRDQYWQEKYRNVMQKPIEKVSWSETKHLFINIRGWSKFDAVFLTSSCSGEGIESLKEHLLNQSIVREHTFTSSTVTTKNPQAICQDAVRAKLLDNLPADVAYRLQV</sequence>
<proteinExistence type="inferred from homology"/>
<dbReference type="SUPFAM" id="SSF52540">
    <property type="entry name" value="P-loop containing nucleoside triphosphate hydrolases"/>
    <property type="match status" value="1"/>
</dbReference>
<protein>
    <recommendedName>
        <fullName evidence="2">GTPase Era, mitochondrial</fullName>
    </recommendedName>
    <alternativeName>
        <fullName evidence="3">ERA-like protein 1</fullName>
    </alternativeName>
</protein>
<keyword evidence="6" id="KW-1185">Reference proteome</keyword>
<dbReference type="AlphaFoldDB" id="A0ABD6EEZ7"/>
<reference evidence="5 6" key="1">
    <citation type="submission" date="2024-08" db="EMBL/GenBank/DDBJ databases">
        <title>Gnathostoma spinigerum genome.</title>
        <authorList>
            <person name="Gonzalez-Bertolin B."/>
            <person name="Monzon S."/>
            <person name="Zaballos A."/>
            <person name="Jimenez P."/>
            <person name="Dekumyoy P."/>
            <person name="Varona S."/>
            <person name="Cuesta I."/>
            <person name="Sumanam S."/>
            <person name="Adisakwattana P."/>
            <person name="Gasser R.B."/>
            <person name="Hernandez-Gonzalez A."/>
            <person name="Young N.D."/>
            <person name="Perteguer M.J."/>
        </authorList>
    </citation>
    <scope>NUCLEOTIDE SEQUENCE [LARGE SCALE GENOMIC DNA]</scope>
    <source>
        <strain evidence="5">AL3</strain>
        <tissue evidence="5">Liver</tissue>
    </source>
</reference>
<accession>A0ABD6EEZ7</accession>
<evidence type="ECO:0000256" key="3">
    <source>
        <dbReference type="ARBA" id="ARBA00030975"/>
    </source>
</evidence>
<evidence type="ECO:0000256" key="1">
    <source>
        <dbReference type="ARBA" id="ARBA00007921"/>
    </source>
</evidence>
<evidence type="ECO:0000313" key="6">
    <source>
        <dbReference type="Proteomes" id="UP001608902"/>
    </source>
</evidence>
<dbReference type="InterPro" id="IPR027417">
    <property type="entry name" value="P-loop_NTPase"/>
</dbReference>
<comment type="caution">
    <text evidence="5">The sequence shown here is derived from an EMBL/GenBank/DDBJ whole genome shotgun (WGS) entry which is preliminary data.</text>
</comment>
<dbReference type="InterPro" id="IPR005225">
    <property type="entry name" value="Small_GTP-bd"/>
</dbReference>
<dbReference type="NCBIfam" id="TIGR00231">
    <property type="entry name" value="small_GTP"/>
    <property type="match status" value="1"/>
</dbReference>
<dbReference type="PANTHER" id="PTHR42698:SF1">
    <property type="entry name" value="GTPASE ERA, MITOCHONDRIAL"/>
    <property type="match status" value="1"/>
</dbReference>
<dbReference type="InterPro" id="IPR005662">
    <property type="entry name" value="GTPase_Era-like"/>
</dbReference>
<dbReference type="Gene3D" id="3.40.50.300">
    <property type="entry name" value="P-loop containing nucleotide triphosphate hydrolases"/>
    <property type="match status" value="1"/>
</dbReference>
<name>A0ABD6EEZ7_9BILA</name>
<gene>
    <name evidence="5" type="ORF">AB6A40_004940</name>
</gene>
<evidence type="ECO:0000313" key="5">
    <source>
        <dbReference type="EMBL" id="MFH4978231.1"/>
    </source>
</evidence>
<feature type="domain" description="G" evidence="4">
    <location>
        <begin position="58"/>
        <end position="180"/>
    </location>
</feature>
<dbReference type="Pfam" id="PF01926">
    <property type="entry name" value="MMR_HSR1"/>
    <property type="match status" value="1"/>
</dbReference>
<dbReference type="PANTHER" id="PTHR42698">
    <property type="entry name" value="GTPASE ERA"/>
    <property type="match status" value="1"/>
</dbReference>
<organism evidence="5 6">
    <name type="scientific">Gnathostoma spinigerum</name>
    <dbReference type="NCBI Taxonomy" id="75299"/>
    <lineage>
        <taxon>Eukaryota</taxon>
        <taxon>Metazoa</taxon>
        <taxon>Ecdysozoa</taxon>
        <taxon>Nematoda</taxon>
        <taxon>Chromadorea</taxon>
        <taxon>Rhabditida</taxon>
        <taxon>Spirurina</taxon>
        <taxon>Gnathostomatomorpha</taxon>
        <taxon>Gnathostomatoidea</taxon>
        <taxon>Gnathostomatidae</taxon>
        <taxon>Gnathostoma</taxon>
    </lineage>
</organism>
<evidence type="ECO:0000256" key="2">
    <source>
        <dbReference type="ARBA" id="ARBA00019149"/>
    </source>
</evidence>
<evidence type="ECO:0000259" key="4">
    <source>
        <dbReference type="Pfam" id="PF01926"/>
    </source>
</evidence>
<dbReference type="InterPro" id="IPR006073">
    <property type="entry name" value="GTP-bd"/>
</dbReference>
<comment type="similarity">
    <text evidence="1">Belongs to the TRAFAC class TrmE-Era-EngA-EngB-Septin-like GTPase superfamily. Era GTPase family.</text>
</comment>